<dbReference type="Proteomes" id="UP000662821">
    <property type="component" value="Chromosome"/>
</dbReference>
<gene>
    <name evidence="9" type="primary">fliD</name>
    <name evidence="9" type="ORF">J3P46_13205</name>
    <name evidence="8" type="ORF">RB624_25455</name>
</gene>
<comment type="similarity">
    <text evidence="1 5">Belongs to the FliD family.</text>
</comment>
<dbReference type="GeneID" id="56946281"/>
<dbReference type="InterPro" id="IPR040026">
    <property type="entry name" value="FliD"/>
</dbReference>
<name>A0AAJ4T7Y6_9BURK</name>
<evidence type="ECO:0000259" key="6">
    <source>
        <dbReference type="Pfam" id="PF02465"/>
    </source>
</evidence>
<comment type="subunit">
    <text evidence="2 5">Homopentamer.</text>
</comment>
<comment type="function">
    <text evidence="5">Required for morphogenesis and for the elongation of the flagellar filament by facilitating polymerization of the flagellin monomers at the tip of growing filament. Forms a capping structure, which prevents flagellin subunits (transported through the central channel of the flagellum) from leaking out without polymerization at the distal end.</text>
</comment>
<keyword evidence="4 5" id="KW-0975">Bacterial flagellum</keyword>
<dbReference type="EMBL" id="JAVFKP010000008">
    <property type="protein sequence ID" value="MDQ4629241.1"/>
    <property type="molecule type" value="Genomic_DNA"/>
</dbReference>
<evidence type="ECO:0000256" key="2">
    <source>
        <dbReference type="ARBA" id="ARBA00011255"/>
    </source>
</evidence>
<dbReference type="EMBL" id="CP071520">
    <property type="protein sequence ID" value="QSX98762.1"/>
    <property type="molecule type" value="Genomic_DNA"/>
</dbReference>
<protein>
    <recommendedName>
        <fullName evidence="5">Flagellar hook-associated protein 2</fullName>
        <shortName evidence="5">HAP2</shortName>
    </recommendedName>
    <alternativeName>
        <fullName evidence="5">Flagellar cap protein</fullName>
    </alternativeName>
</protein>
<feature type="domain" description="Flagellar hook-associated protein 2 N-terminal" evidence="6">
    <location>
        <begin position="18"/>
        <end position="104"/>
    </location>
</feature>
<dbReference type="GO" id="GO:0009421">
    <property type="term" value="C:bacterial-type flagellum filament cap"/>
    <property type="evidence" value="ECO:0007669"/>
    <property type="project" value="InterPro"/>
</dbReference>
<dbReference type="GO" id="GO:0005576">
    <property type="term" value="C:extracellular region"/>
    <property type="evidence" value="ECO:0007669"/>
    <property type="project" value="UniProtKB-SubCell"/>
</dbReference>
<evidence type="ECO:0000256" key="1">
    <source>
        <dbReference type="ARBA" id="ARBA00009764"/>
    </source>
</evidence>
<dbReference type="Pfam" id="PF02465">
    <property type="entry name" value="FliD_N"/>
    <property type="match status" value="1"/>
</dbReference>
<keyword evidence="9" id="KW-0969">Cilium</keyword>
<dbReference type="GO" id="GO:0007155">
    <property type="term" value="P:cell adhesion"/>
    <property type="evidence" value="ECO:0007669"/>
    <property type="project" value="InterPro"/>
</dbReference>
<evidence type="ECO:0000313" key="8">
    <source>
        <dbReference type="EMBL" id="MDQ4629241.1"/>
    </source>
</evidence>
<dbReference type="PANTHER" id="PTHR30288">
    <property type="entry name" value="FLAGELLAR CAP/ASSEMBLY PROTEIN FLID"/>
    <property type="match status" value="1"/>
</dbReference>
<keyword evidence="3" id="KW-0175">Coiled coil</keyword>
<sequence length="470" mass="48556">MANVITAPRYDPIVTAEQLATKSVAAQKAALANQTTLANNTSSALGNLKSAISAFQLAMTTMTSSKSVLSQSATFSNTAYGTGTAGIKAAPGSYAFFVEQLATASQTSYGGLSSTTPANGGNMTIRLGDPLAAVTADNAFDIDLAAANKDGDAYLTPQEIAAAINGNSKNNARVTASVINIGNQAQLVLTSNLTGVANAVSIDTNSVTDAGLKSALQSDIKAIAAPKDAIVWLGAQGSGTKITQASNTFTNVPDVKMTFTKAMTAGESPVTVTVGTDSAGTIANVQAFVDAYNKLKSVMDGLASPGNPEKNIAAGIFAHDSGLNALRTSMGDALRLNVDGVSLVAYGITAQRDGTISLNTAKLTAKLADNPGGLDKLFGNNSLSAPAGVLGGLDKVLGQWSNVTKGQITQRMAATDKLQKSLAKSAERLTNQYNTAYTRFLDQYSRLQVLQEQMTRNSDMFDAMFSNDKS</sequence>
<dbReference type="Pfam" id="PF07195">
    <property type="entry name" value="FliD_C"/>
    <property type="match status" value="1"/>
</dbReference>
<keyword evidence="9" id="KW-0282">Flagellum</keyword>
<dbReference type="RefSeq" id="WP_034787851.1">
    <property type="nucleotide sequence ID" value="NZ_CBCRWJ010000008.1"/>
</dbReference>
<keyword evidence="5" id="KW-0964">Secreted</keyword>
<reference evidence="9 10" key="1">
    <citation type="submission" date="2021-03" db="EMBL/GenBank/DDBJ databases">
        <title>Draft genome sequence of Janthinobacterium sp. strain PLB02 isolated from infected primmorphs (Lubomirskia baicalensis).</title>
        <authorList>
            <person name="Chernogor L.I."/>
            <person name="Belikov S.I."/>
            <person name="Petrushin I.S."/>
        </authorList>
    </citation>
    <scope>NUCLEOTIDE SEQUENCE [LARGE SCALE GENOMIC DNA]</scope>
    <source>
        <strain evidence="9 10">PLB02</strain>
    </source>
</reference>
<dbReference type="PANTHER" id="PTHR30288:SF0">
    <property type="entry name" value="FLAGELLAR HOOK-ASSOCIATED PROTEIN 2"/>
    <property type="match status" value="1"/>
</dbReference>
<accession>A0AAJ4T7Y6</accession>
<evidence type="ECO:0000313" key="9">
    <source>
        <dbReference type="EMBL" id="QSX98762.1"/>
    </source>
</evidence>
<reference evidence="8 11" key="2">
    <citation type="submission" date="2023-08" db="EMBL/GenBank/DDBJ databases">
        <title>Draft genome sequence of Janthinobacterium lividum.</title>
        <authorList>
            <person name="Chun B.H."/>
            <person name="Lee Y."/>
        </authorList>
    </citation>
    <scope>NUCLEOTIDE SEQUENCE [LARGE SCALE GENOMIC DNA]</scope>
    <source>
        <strain evidence="8 11">AMJK</strain>
    </source>
</reference>
<evidence type="ECO:0000256" key="5">
    <source>
        <dbReference type="RuleBase" id="RU362066"/>
    </source>
</evidence>
<organism evidence="9 10">
    <name type="scientific">Janthinobacterium lividum</name>
    <dbReference type="NCBI Taxonomy" id="29581"/>
    <lineage>
        <taxon>Bacteria</taxon>
        <taxon>Pseudomonadati</taxon>
        <taxon>Pseudomonadota</taxon>
        <taxon>Betaproteobacteria</taxon>
        <taxon>Burkholderiales</taxon>
        <taxon>Oxalobacteraceae</taxon>
        <taxon>Janthinobacterium</taxon>
    </lineage>
</organism>
<evidence type="ECO:0000313" key="11">
    <source>
        <dbReference type="Proteomes" id="UP001237592"/>
    </source>
</evidence>
<evidence type="ECO:0000259" key="7">
    <source>
        <dbReference type="Pfam" id="PF07195"/>
    </source>
</evidence>
<dbReference type="AlphaFoldDB" id="A0AAJ4T7Y6"/>
<proteinExistence type="inferred from homology"/>
<evidence type="ECO:0000256" key="4">
    <source>
        <dbReference type="ARBA" id="ARBA00023143"/>
    </source>
</evidence>
<dbReference type="InterPro" id="IPR010809">
    <property type="entry name" value="FliD_C"/>
</dbReference>
<dbReference type="Proteomes" id="UP001237592">
    <property type="component" value="Unassembled WGS sequence"/>
</dbReference>
<keyword evidence="9" id="KW-0966">Cell projection</keyword>
<keyword evidence="11" id="KW-1185">Reference proteome</keyword>
<evidence type="ECO:0000256" key="3">
    <source>
        <dbReference type="ARBA" id="ARBA00023054"/>
    </source>
</evidence>
<comment type="subcellular location">
    <subcellularLocation>
        <location evidence="5">Secreted</location>
    </subcellularLocation>
    <subcellularLocation>
        <location evidence="5">Bacterial flagellum</location>
    </subcellularLocation>
</comment>
<dbReference type="InterPro" id="IPR003481">
    <property type="entry name" value="FliD_N"/>
</dbReference>
<feature type="domain" description="Flagellar hook-associated protein 2 C-terminal" evidence="7">
    <location>
        <begin position="239"/>
        <end position="455"/>
    </location>
</feature>
<dbReference type="GO" id="GO:0009424">
    <property type="term" value="C:bacterial-type flagellum hook"/>
    <property type="evidence" value="ECO:0007669"/>
    <property type="project" value="UniProtKB-UniRule"/>
</dbReference>
<evidence type="ECO:0000313" key="10">
    <source>
        <dbReference type="Proteomes" id="UP000662821"/>
    </source>
</evidence>